<dbReference type="Gene3D" id="3.40.50.850">
    <property type="entry name" value="Isochorismatase-like"/>
    <property type="match status" value="1"/>
</dbReference>
<proteinExistence type="predicted"/>
<comment type="caution">
    <text evidence="2">The sequence shown here is derived from an EMBL/GenBank/DDBJ whole genome shotgun (WGS) entry which is preliminary data.</text>
</comment>
<evidence type="ECO:0000313" key="3">
    <source>
        <dbReference type="Proteomes" id="UP000286680"/>
    </source>
</evidence>
<dbReference type="GO" id="GO:0016787">
    <property type="term" value="F:hydrolase activity"/>
    <property type="evidence" value="ECO:0007669"/>
    <property type="project" value="UniProtKB-KW"/>
</dbReference>
<dbReference type="EMBL" id="PIPS01000001">
    <property type="protein sequence ID" value="RUO45637.1"/>
    <property type="molecule type" value="Genomic_DNA"/>
</dbReference>
<keyword evidence="2" id="KW-0378">Hydrolase</keyword>
<evidence type="ECO:0000259" key="1">
    <source>
        <dbReference type="Pfam" id="PF00857"/>
    </source>
</evidence>
<name>A0AA94EGW6_9GAMM</name>
<accession>A0AA94EGW6</accession>
<feature type="domain" description="Isochorismatase-like" evidence="1">
    <location>
        <begin position="8"/>
        <end position="157"/>
    </location>
</feature>
<dbReference type="PANTHER" id="PTHR14119">
    <property type="entry name" value="HYDROLASE"/>
    <property type="match status" value="1"/>
</dbReference>
<sequence length="181" mass="20791">MLLSAKDSVLLIVDAQEKLLPAIHQRDNVTSRMRWLAEIALQLDIPILITEQYPKGLGYTVSSLQEIIESARVIEKTHFSALQEDSFRDVLREYNKKQVVIMGMETHVCVLQTALDMKAEGYQVYLPSDCVGSRRPNDKDTAIARMRDNRVDIITSEMAAFEWLHKSGTDTFRHISRNWLK</sequence>
<evidence type="ECO:0000313" key="2">
    <source>
        <dbReference type="EMBL" id="RUO45637.1"/>
    </source>
</evidence>
<dbReference type="Proteomes" id="UP000286680">
    <property type="component" value="Unassembled WGS sequence"/>
</dbReference>
<dbReference type="SUPFAM" id="SSF52499">
    <property type="entry name" value="Isochorismatase-like hydrolases"/>
    <property type="match status" value="1"/>
</dbReference>
<dbReference type="InterPro" id="IPR050993">
    <property type="entry name" value="Isochorismatase_domain"/>
</dbReference>
<protein>
    <submittedName>
        <fullName evidence="2">Hydrolase</fullName>
    </submittedName>
</protein>
<reference evidence="3" key="1">
    <citation type="journal article" date="2018" name="Front. Microbiol.">
        <title>Genome-Based Analysis Reveals the Taxonomy and Diversity of the Family Idiomarinaceae.</title>
        <authorList>
            <person name="Liu Y."/>
            <person name="Lai Q."/>
            <person name="Shao Z."/>
        </authorList>
    </citation>
    <scope>NUCLEOTIDE SEQUENCE [LARGE SCALE GENOMIC DNA]</scope>
    <source>
        <strain evidence="3">SN-14</strain>
    </source>
</reference>
<dbReference type="Pfam" id="PF00857">
    <property type="entry name" value="Isochorismatase"/>
    <property type="match status" value="1"/>
</dbReference>
<gene>
    <name evidence="2" type="ORF">CWE23_06530</name>
</gene>
<dbReference type="InterPro" id="IPR000868">
    <property type="entry name" value="Isochorismatase-like_dom"/>
</dbReference>
<dbReference type="AlphaFoldDB" id="A0AA94EGW6"/>
<dbReference type="CDD" id="cd01012">
    <property type="entry name" value="YcaC_related"/>
    <property type="match status" value="1"/>
</dbReference>
<dbReference type="RefSeq" id="WP_105305326.1">
    <property type="nucleotide sequence ID" value="NZ_PIPS01000001.1"/>
</dbReference>
<keyword evidence="3" id="KW-1185">Reference proteome</keyword>
<organism evidence="2 3">
    <name type="scientific">Idiomarina aquatica</name>
    <dbReference type="NCBI Taxonomy" id="1327752"/>
    <lineage>
        <taxon>Bacteria</taxon>
        <taxon>Pseudomonadati</taxon>
        <taxon>Pseudomonadota</taxon>
        <taxon>Gammaproteobacteria</taxon>
        <taxon>Alteromonadales</taxon>
        <taxon>Idiomarinaceae</taxon>
        <taxon>Idiomarina</taxon>
    </lineage>
</organism>
<dbReference type="InterPro" id="IPR036380">
    <property type="entry name" value="Isochorismatase-like_sf"/>
</dbReference>
<dbReference type="PANTHER" id="PTHR14119:SF3">
    <property type="entry name" value="ISOCHORISMATASE DOMAIN-CONTAINING PROTEIN 2"/>
    <property type="match status" value="1"/>
</dbReference>